<dbReference type="OrthoDB" id="9763290at2"/>
<evidence type="ECO:0000256" key="9">
    <source>
        <dbReference type="PIRSR" id="PIRSR001589-2"/>
    </source>
</evidence>
<accession>A0A5C6ASW2</accession>
<dbReference type="InterPro" id="IPR051786">
    <property type="entry name" value="ASN_synthetase/amidase"/>
</dbReference>
<keyword evidence="5 9" id="KW-0067">ATP-binding</keyword>
<dbReference type="PIRSF" id="PIRSF001589">
    <property type="entry name" value="Asn_synthetase_glu-h"/>
    <property type="match status" value="1"/>
</dbReference>
<feature type="site" description="Important for beta-aspartyl-AMP intermediate formation" evidence="10">
    <location>
        <position position="367"/>
    </location>
</feature>
<evidence type="ECO:0000256" key="6">
    <source>
        <dbReference type="ARBA" id="ARBA00022962"/>
    </source>
</evidence>
<sequence>MCGITGATWMADCRPVDSSDFDRMTDALSHRGPDGRGVHREDYPDGSGILLGHRRLSIIDLAGGAQPMANEDDTVWVSFNGEIYNYRELRPGLEQQGHRFRTHSDGETIVHLYEQYGDDFVLHLRGMFAIAIWDRKRRRLVLVRDRLGQKPLVYCHQDNRLLFASEIKAILAIPDASRQIRHQAIDEYLTYGYVPHPGTIYQGINKLPPAHLAVYEHGQLSTRCYWNPELTPDPTASSDDLQQNLRQVVDESVRLRMRSDVPLGAFLSGGIDSTIITGVMQEHAAQPTHTFTIGFPVDGFDESQFAQTAADHLKTEHTLMEVQPDSLSLLDKLVWLFDEPFADSSAVPTYYLSQMTQQHVKVALTGDGGDELFAGYDRYRTVDRLGNFDRLPSPLRAAITGPWRHVIPSGPEVSLRRRLKHRLAILREPLEKRYVSWVTGFSQSRRHSMYQPDVQRQMSSESSLQFLESLLRQTTGMRPGLRAMRTDLRSYLPCDLLAKVDITSMAHGLECRSPFLDHHVVEAAGRFSFADLDRPGQIKPVLTQTFQKYLPKSLRERPKMGFSVPLDRWFRNDLQSFARDTLLSHQAFCHNYFQPSAIEQMLNEHQSKTWRHGDRIWSLLFLELWGQQQG</sequence>
<keyword evidence="8" id="KW-0061">Asparagine biosynthesis</keyword>
<keyword evidence="6 8" id="KW-0315">Glutamine amidotransferase</keyword>
<dbReference type="GO" id="GO:0004066">
    <property type="term" value="F:asparagine synthase (glutamine-hydrolyzing) activity"/>
    <property type="evidence" value="ECO:0007669"/>
    <property type="project" value="UniProtKB-EC"/>
</dbReference>
<dbReference type="Pfam" id="PF13537">
    <property type="entry name" value="GATase_7"/>
    <property type="match status" value="1"/>
</dbReference>
<proteinExistence type="inferred from homology"/>
<keyword evidence="13" id="KW-1185">Reference proteome</keyword>
<dbReference type="NCBIfam" id="TIGR01536">
    <property type="entry name" value="asn_synth_AEB"/>
    <property type="match status" value="1"/>
</dbReference>
<feature type="active site" description="For GATase activity" evidence="8">
    <location>
        <position position="2"/>
    </location>
</feature>
<keyword evidence="8" id="KW-0028">Amino-acid biosynthesis</keyword>
<dbReference type="InterPro" id="IPR006426">
    <property type="entry name" value="Asn_synth_AEB"/>
</dbReference>
<evidence type="ECO:0000256" key="3">
    <source>
        <dbReference type="ARBA" id="ARBA00012737"/>
    </source>
</evidence>
<comment type="catalytic activity">
    <reaction evidence="7">
        <text>L-aspartate + L-glutamine + ATP + H2O = L-asparagine + L-glutamate + AMP + diphosphate + H(+)</text>
        <dbReference type="Rhea" id="RHEA:12228"/>
        <dbReference type="ChEBI" id="CHEBI:15377"/>
        <dbReference type="ChEBI" id="CHEBI:15378"/>
        <dbReference type="ChEBI" id="CHEBI:29985"/>
        <dbReference type="ChEBI" id="CHEBI:29991"/>
        <dbReference type="ChEBI" id="CHEBI:30616"/>
        <dbReference type="ChEBI" id="CHEBI:33019"/>
        <dbReference type="ChEBI" id="CHEBI:58048"/>
        <dbReference type="ChEBI" id="CHEBI:58359"/>
        <dbReference type="ChEBI" id="CHEBI:456215"/>
        <dbReference type="EC" id="6.3.5.4"/>
    </reaction>
</comment>
<feature type="binding site" evidence="9">
    <location>
        <position position="105"/>
    </location>
    <ligand>
        <name>L-glutamine</name>
        <dbReference type="ChEBI" id="CHEBI:58359"/>
    </ligand>
</feature>
<dbReference type="InterPro" id="IPR017932">
    <property type="entry name" value="GATase_2_dom"/>
</dbReference>
<dbReference type="CDD" id="cd00712">
    <property type="entry name" value="AsnB"/>
    <property type="match status" value="1"/>
</dbReference>
<dbReference type="Proteomes" id="UP000320176">
    <property type="component" value="Unassembled WGS sequence"/>
</dbReference>
<dbReference type="RefSeq" id="WP_146521731.1">
    <property type="nucleotide sequence ID" value="NZ_CP151726.1"/>
</dbReference>
<dbReference type="GO" id="GO:0006529">
    <property type="term" value="P:asparagine biosynthetic process"/>
    <property type="evidence" value="ECO:0007669"/>
    <property type="project" value="UniProtKB-KW"/>
</dbReference>
<gene>
    <name evidence="12" type="primary">asnB_2</name>
    <name evidence="12" type="ORF">Pla52n_46580</name>
</gene>
<feature type="binding site" evidence="9">
    <location>
        <position position="293"/>
    </location>
    <ligand>
        <name>ATP</name>
        <dbReference type="ChEBI" id="CHEBI:30616"/>
    </ligand>
</feature>
<evidence type="ECO:0000313" key="13">
    <source>
        <dbReference type="Proteomes" id="UP000320176"/>
    </source>
</evidence>
<evidence type="ECO:0000256" key="10">
    <source>
        <dbReference type="PIRSR" id="PIRSR001589-3"/>
    </source>
</evidence>
<dbReference type="Gene3D" id="3.40.50.620">
    <property type="entry name" value="HUPs"/>
    <property type="match status" value="1"/>
</dbReference>
<dbReference type="EMBL" id="SJPN01000005">
    <property type="protein sequence ID" value="TWU01284.1"/>
    <property type="molecule type" value="Genomic_DNA"/>
</dbReference>
<dbReference type="InterPro" id="IPR014729">
    <property type="entry name" value="Rossmann-like_a/b/a_fold"/>
</dbReference>
<keyword evidence="4 9" id="KW-0547">Nucleotide-binding</keyword>
<dbReference type="CDD" id="cd01991">
    <property type="entry name" value="Asn_synthase_B_C"/>
    <property type="match status" value="1"/>
</dbReference>
<evidence type="ECO:0000256" key="7">
    <source>
        <dbReference type="ARBA" id="ARBA00048741"/>
    </source>
</evidence>
<evidence type="ECO:0000313" key="12">
    <source>
        <dbReference type="EMBL" id="TWU01284.1"/>
    </source>
</evidence>
<dbReference type="GO" id="GO:0005829">
    <property type="term" value="C:cytosol"/>
    <property type="evidence" value="ECO:0007669"/>
    <property type="project" value="TreeGrafter"/>
</dbReference>
<dbReference type="SUPFAM" id="SSF52402">
    <property type="entry name" value="Adenine nucleotide alpha hydrolases-like"/>
    <property type="match status" value="1"/>
</dbReference>
<evidence type="ECO:0000256" key="2">
    <source>
        <dbReference type="ARBA" id="ARBA00005752"/>
    </source>
</evidence>
<comment type="caution">
    <text evidence="12">The sequence shown here is derived from an EMBL/GenBank/DDBJ whole genome shotgun (WGS) entry which is preliminary data.</text>
</comment>
<name>A0A5C6ASW2_9BACT</name>
<keyword evidence="12" id="KW-0436">Ligase</keyword>
<dbReference type="PROSITE" id="PS51278">
    <property type="entry name" value="GATASE_TYPE_2"/>
    <property type="match status" value="1"/>
</dbReference>
<dbReference type="PANTHER" id="PTHR43284:SF1">
    <property type="entry name" value="ASPARAGINE SYNTHETASE"/>
    <property type="match status" value="1"/>
</dbReference>
<protein>
    <recommendedName>
        <fullName evidence="3">asparagine synthase (glutamine-hydrolyzing)</fullName>
        <ecNumber evidence="3">6.3.5.4</ecNumber>
    </recommendedName>
</protein>
<dbReference type="EC" id="6.3.5.4" evidence="3"/>
<evidence type="ECO:0000256" key="5">
    <source>
        <dbReference type="ARBA" id="ARBA00022840"/>
    </source>
</evidence>
<evidence type="ECO:0000256" key="8">
    <source>
        <dbReference type="PIRSR" id="PIRSR001589-1"/>
    </source>
</evidence>
<organism evidence="12 13">
    <name type="scientific">Stieleria varia</name>
    <dbReference type="NCBI Taxonomy" id="2528005"/>
    <lineage>
        <taxon>Bacteria</taxon>
        <taxon>Pseudomonadati</taxon>
        <taxon>Planctomycetota</taxon>
        <taxon>Planctomycetia</taxon>
        <taxon>Pirellulales</taxon>
        <taxon>Pirellulaceae</taxon>
        <taxon>Stieleria</taxon>
    </lineage>
</organism>
<reference evidence="12 13" key="1">
    <citation type="submission" date="2019-02" db="EMBL/GenBank/DDBJ databases">
        <title>Deep-cultivation of Planctomycetes and their phenomic and genomic characterization uncovers novel biology.</title>
        <authorList>
            <person name="Wiegand S."/>
            <person name="Jogler M."/>
            <person name="Boedeker C."/>
            <person name="Pinto D."/>
            <person name="Vollmers J."/>
            <person name="Rivas-Marin E."/>
            <person name="Kohn T."/>
            <person name="Peeters S.H."/>
            <person name="Heuer A."/>
            <person name="Rast P."/>
            <person name="Oberbeckmann S."/>
            <person name="Bunk B."/>
            <person name="Jeske O."/>
            <person name="Meyerdierks A."/>
            <person name="Storesund J.E."/>
            <person name="Kallscheuer N."/>
            <person name="Luecker S."/>
            <person name="Lage O.M."/>
            <person name="Pohl T."/>
            <person name="Merkel B.J."/>
            <person name="Hornburger P."/>
            <person name="Mueller R.-W."/>
            <person name="Bruemmer F."/>
            <person name="Labrenz M."/>
            <person name="Spormann A.M."/>
            <person name="Op Den Camp H."/>
            <person name="Overmann J."/>
            <person name="Amann R."/>
            <person name="Jetten M.S.M."/>
            <person name="Mascher T."/>
            <person name="Medema M.H."/>
            <person name="Devos D.P."/>
            <person name="Kaster A.-K."/>
            <person name="Ovreas L."/>
            <person name="Rohde M."/>
            <person name="Galperin M.Y."/>
            <person name="Jogler C."/>
        </authorList>
    </citation>
    <scope>NUCLEOTIDE SEQUENCE [LARGE SCALE GENOMIC DNA]</scope>
    <source>
        <strain evidence="12 13">Pla52n</strain>
    </source>
</reference>
<evidence type="ECO:0000259" key="11">
    <source>
        <dbReference type="PROSITE" id="PS51278"/>
    </source>
</evidence>
<dbReference type="InterPro" id="IPR001962">
    <property type="entry name" value="Asn_synthase"/>
</dbReference>
<dbReference type="PANTHER" id="PTHR43284">
    <property type="entry name" value="ASPARAGINE SYNTHETASE (GLUTAMINE-HYDROLYZING)"/>
    <property type="match status" value="1"/>
</dbReference>
<feature type="domain" description="Glutamine amidotransferase type-2" evidence="11">
    <location>
        <begin position="2"/>
        <end position="218"/>
    </location>
</feature>
<dbReference type="AlphaFoldDB" id="A0A5C6ASW2"/>
<dbReference type="InterPro" id="IPR033738">
    <property type="entry name" value="AsnB_N"/>
</dbReference>
<evidence type="ECO:0000256" key="4">
    <source>
        <dbReference type="ARBA" id="ARBA00022741"/>
    </source>
</evidence>
<dbReference type="Gene3D" id="3.60.20.10">
    <property type="entry name" value="Glutamine Phosphoribosylpyrophosphate, subunit 1, domain 1"/>
    <property type="match status" value="1"/>
</dbReference>
<comment type="pathway">
    <text evidence="1">Amino-acid biosynthesis; L-asparagine biosynthesis; L-asparagine from L-aspartate (L-Gln route): step 1/1.</text>
</comment>
<dbReference type="GO" id="GO:0005524">
    <property type="term" value="F:ATP binding"/>
    <property type="evidence" value="ECO:0007669"/>
    <property type="project" value="UniProtKB-KW"/>
</dbReference>
<comment type="similarity">
    <text evidence="2">Belongs to the asparagine synthetase family.</text>
</comment>
<evidence type="ECO:0000256" key="1">
    <source>
        <dbReference type="ARBA" id="ARBA00005187"/>
    </source>
</evidence>
<dbReference type="SUPFAM" id="SSF56235">
    <property type="entry name" value="N-terminal nucleophile aminohydrolases (Ntn hydrolases)"/>
    <property type="match status" value="1"/>
</dbReference>
<dbReference type="Pfam" id="PF00733">
    <property type="entry name" value="Asn_synthase"/>
    <property type="match status" value="1"/>
</dbReference>
<dbReference type="InterPro" id="IPR029055">
    <property type="entry name" value="Ntn_hydrolases_N"/>
</dbReference>